<dbReference type="Pfam" id="PF06364">
    <property type="entry name" value="DUF1068"/>
    <property type="match status" value="1"/>
</dbReference>
<proteinExistence type="predicted"/>
<dbReference type="eggNOG" id="KOG1823">
    <property type="taxonomic scope" value="Eukaryota"/>
</dbReference>
<protein>
    <recommendedName>
        <fullName evidence="4">Transmembrane protein</fullName>
    </recommendedName>
</protein>
<organism evidence="2 3">
    <name type="scientific">Theobroma cacao</name>
    <name type="common">Cacao</name>
    <name type="synonym">Cocoa</name>
    <dbReference type="NCBI Taxonomy" id="3641"/>
    <lineage>
        <taxon>Eukaryota</taxon>
        <taxon>Viridiplantae</taxon>
        <taxon>Streptophyta</taxon>
        <taxon>Embryophyta</taxon>
        <taxon>Tracheophyta</taxon>
        <taxon>Spermatophyta</taxon>
        <taxon>Magnoliopsida</taxon>
        <taxon>eudicotyledons</taxon>
        <taxon>Gunneridae</taxon>
        <taxon>Pentapetalae</taxon>
        <taxon>rosids</taxon>
        <taxon>malvids</taxon>
        <taxon>Malvales</taxon>
        <taxon>Malvaceae</taxon>
        <taxon>Byttnerioideae</taxon>
        <taxon>Theobroma</taxon>
    </lineage>
</organism>
<gene>
    <name evidence="2" type="ORF">TCM_001627</name>
</gene>
<keyword evidence="1" id="KW-1133">Transmembrane helix</keyword>
<keyword evidence="1" id="KW-0812">Transmembrane</keyword>
<dbReference type="HOGENOM" id="CLU_094454_0_1_1"/>
<dbReference type="OMA" id="RENGWRD"/>
<dbReference type="Proteomes" id="UP000026915">
    <property type="component" value="Chromosome 1"/>
</dbReference>
<name>A0A061DL12_THECC</name>
<keyword evidence="1" id="KW-0472">Membrane</keyword>
<feature type="transmembrane region" description="Helical" evidence="1">
    <location>
        <begin position="17"/>
        <end position="39"/>
    </location>
</feature>
<dbReference type="EMBL" id="CM001879">
    <property type="protein sequence ID" value="EOX92741.1"/>
    <property type="molecule type" value="Genomic_DNA"/>
</dbReference>
<evidence type="ECO:0000313" key="3">
    <source>
        <dbReference type="Proteomes" id="UP000026915"/>
    </source>
</evidence>
<dbReference type="InterPro" id="IPR010471">
    <property type="entry name" value="DUF1068"/>
</dbReference>
<reference evidence="2 3" key="1">
    <citation type="journal article" date="2013" name="Genome Biol.">
        <title>The genome sequence of the most widely cultivated cacao type and its use to identify candidate genes regulating pod color.</title>
        <authorList>
            <person name="Motamayor J.C."/>
            <person name="Mockaitis K."/>
            <person name="Schmutz J."/>
            <person name="Haiminen N."/>
            <person name="Iii D.L."/>
            <person name="Cornejo O."/>
            <person name="Findley S.D."/>
            <person name="Zheng P."/>
            <person name="Utro F."/>
            <person name="Royaert S."/>
            <person name="Saski C."/>
            <person name="Jenkins J."/>
            <person name="Podicheti R."/>
            <person name="Zhao M."/>
            <person name="Scheffler B.E."/>
            <person name="Stack J.C."/>
            <person name="Feltus F.A."/>
            <person name="Mustiga G.M."/>
            <person name="Amores F."/>
            <person name="Phillips W."/>
            <person name="Marelli J.P."/>
            <person name="May G.D."/>
            <person name="Shapiro H."/>
            <person name="Ma J."/>
            <person name="Bustamante C.D."/>
            <person name="Schnell R.J."/>
            <person name="Main D."/>
            <person name="Gilbert D."/>
            <person name="Parida L."/>
            <person name="Kuhn D.N."/>
        </authorList>
    </citation>
    <scope>NUCLEOTIDE SEQUENCE [LARGE SCALE GENOMIC DNA]</scope>
    <source>
        <strain evidence="3">cv. Matina 1-6</strain>
    </source>
</reference>
<dbReference type="Gramene" id="EOX92741">
    <property type="protein sequence ID" value="EOX92741"/>
    <property type="gene ID" value="TCM_001627"/>
</dbReference>
<accession>A0A061DL12</accession>
<dbReference type="AlphaFoldDB" id="A0A061DL12"/>
<evidence type="ECO:0008006" key="4">
    <source>
        <dbReference type="Google" id="ProtNLM"/>
    </source>
</evidence>
<dbReference type="PANTHER" id="PTHR32254:SF6">
    <property type="entry name" value="DUF1068 DOMAIN-CONTAINING PROTEIN"/>
    <property type="match status" value="1"/>
</dbReference>
<evidence type="ECO:0000313" key="2">
    <source>
        <dbReference type="EMBL" id="EOX92741.1"/>
    </source>
</evidence>
<evidence type="ECO:0000256" key="1">
    <source>
        <dbReference type="SAM" id="Phobius"/>
    </source>
</evidence>
<sequence length="172" mass="19477">MAHSPERKFRCKGVLRFAFAFVCVCLVGYVVGPTLFIGLKNKSTAWASCPPCFCDCSSKTDSVSPPDCGKHSPDVKALKKDIVDLLSEEIALQKIVSNETLERTSAQRKYMKRASSYYRKMAEKCYVGVETCEEGRQRAEAELEEELKLTALWKKRARELGWKDSKRLHNTS</sequence>
<dbReference type="STRING" id="3641.A0A061DL12"/>
<dbReference type="PANTHER" id="PTHR32254">
    <property type="entry name" value="EXPRESSED PROTEIN"/>
    <property type="match status" value="1"/>
</dbReference>
<keyword evidence="3" id="KW-1185">Reference proteome</keyword>
<dbReference type="InParanoid" id="A0A061DL12"/>